<organism evidence="13 14">
    <name type="scientific">Venturia nashicola</name>
    <dbReference type="NCBI Taxonomy" id="86259"/>
    <lineage>
        <taxon>Eukaryota</taxon>
        <taxon>Fungi</taxon>
        <taxon>Dikarya</taxon>
        <taxon>Ascomycota</taxon>
        <taxon>Pezizomycotina</taxon>
        <taxon>Dothideomycetes</taxon>
        <taxon>Pleosporomycetidae</taxon>
        <taxon>Venturiales</taxon>
        <taxon>Venturiaceae</taxon>
        <taxon>Venturia</taxon>
    </lineage>
</organism>
<dbReference type="InterPro" id="IPR045098">
    <property type="entry name" value="Fyv10_fam"/>
</dbReference>
<feature type="compositionally biased region" description="Polar residues" evidence="10">
    <location>
        <begin position="325"/>
        <end position="344"/>
    </location>
</feature>
<keyword evidence="7" id="KW-0862">Zinc</keyword>
<evidence type="ECO:0000256" key="10">
    <source>
        <dbReference type="SAM" id="MobiDB-lite"/>
    </source>
</evidence>
<dbReference type="GO" id="GO:0034657">
    <property type="term" value="C:GID complex"/>
    <property type="evidence" value="ECO:0007669"/>
    <property type="project" value="TreeGrafter"/>
</dbReference>
<dbReference type="SMART" id="SM00668">
    <property type="entry name" value="CTLH"/>
    <property type="match status" value="1"/>
</dbReference>
<dbReference type="GO" id="GO:0061630">
    <property type="term" value="F:ubiquitin protein ligase activity"/>
    <property type="evidence" value="ECO:0007669"/>
    <property type="project" value="InterPro"/>
</dbReference>
<feature type="zinc finger region" description="RING-Gid-type" evidence="8">
    <location>
        <begin position="375"/>
        <end position="436"/>
    </location>
</feature>
<dbReference type="EMBL" id="SNSC02000012">
    <property type="protein sequence ID" value="TID19462.1"/>
    <property type="molecule type" value="Genomic_DNA"/>
</dbReference>
<dbReference type="GO" id="GO:0005737">
    <property type="term" value="C:cytoplasm"/>
    <property type="evidence" value="ECO:0007669"/>
    <property type="project" value="UniProtKB-SubCell"/>
</dbReference>
<dbReference type="GO" id="GO:0043161">
    <property type="term" value="P:proteasome-mediated ubiquitin-dependent protein catabolic process"/>
    <property type="evidence" value="ECO:0007669"/>
    <property type="project" value="InterPro"/>
</dbReference>
<evidence type="ECO:0000256" key="9">
    <source>
        <dbReference type="SAM" id="Coils"/>
    </source>
</evidence>
<keyword evidence="4" id="KW-0963">Cytoplasm</keyword>
<feature type="region of interest" description="Disordered" evidence="10">
    <location>
        <begin position="323"/>
        <end position="344"/>
    </location>
</feature>
<dbReference type="GO" id="GO:0005634">
    <property type="term" value="C:nucleus"/>
    <property type="evidence" value="ECO:0007669"/>
    <property type="project" value="TreeGrafter"/>
</dbReference>
<comment type="similarity">
    <text evidence="3">Belongs to the FYV10 family.</text>
</comment>
<keyword evidence="5" id="KW-0479">Metal-binding</keyword>
<gene>
    <name evidence="13" type="ORF">E6O75_ATG06800</name>
</gene>
<dbReference type="PANTHER" id="PTHR12170:SF2">
    <property type="entry name" value="E3 UBIQUITIN-PROTEIN TRANSFERASE MAEA"/>
    <property type="match status" value="1"/>
</dbReference>
<comment type="function">
    <text evidence="1">Involved in the proteasome-dependent degradation of fructose-1,6-bisphosphatase.</text>
</comment>
<proteinExistence type="inferred from homology"/>
<reference evidence="13 14" key="1">
    <citation type="submission" date="2019-04" db="EMBL/GenBank/DDBJ databases">
        <title>High contiguity whole genome sequence and gene annotation resource for two Venturia nashicola isolates.</title>
        <authorList>
            <person name="Prokchorchik M."/>
            <person name="Won K."/>
            <person name="Lee Y."/>
            <person name="Choi E.D."/>
            <person name="Segonzac C."/>
            <person name="Sohn K.H."/>
        </authorList>
    </citation>
    <scope>NUCLEOTIDE SEQUENCE [LARGE SCALE GENOMIC DNA]</scope>
    <source>
        <strain evidence="13 14">PRI2</strain>
    </source>
</reference>
<feature type="domain" description="CTLH" evidence="11">
    <location>
        <begin position="184"/>
        <end position="229"/>
    </location>
</feature>
<dbReference type="Proteomes" id="UP000298493">
    <property type="component" value="Unassembled WGS sequence"/>
</dbReference>
<dbReference type="InterPro" id="IPR006594">
    <property type="entry name" value="LisH"/>
</dbReference>
<feature type="domain" description="RING-Gid-type" evidence="12">
    <location>
        <begin position="375"/>
        <end position="436"/>
    </location>
</feature>
<dbReference type="InterPro" id="IPR044063">
    <property type="entry name" value="ZF_RING_GID"/>
</dbReference>
<evidence type="ECO:0000259" key="12">
    <source>
        <dbReference type="PROSITE" id="PS51867"/>
    </source>
</evidence>
<evidence type="ECO:0000256" key="8">
    <source>
        <dbReference type="PROSITE-ProRule" id="PRU01215"/>
    </source>
</evidence>
<dbReference type="Pfam" id="PF10607">
    <property type="entry name" value="CTLH"/>
    <property type="match status" value="1"/>
</dbReference>
<dbReference type="PANTHER" id="PTHR12170">
    <property type="entry name" value="MACROPHAGE ERYTHROBLAST ATTACHER-RELATED"/>
    <property type="match status" value="1"/>
</dbReference>
<evidence type="ECO:0000313" key="14">
    <source>
        <dbReference type="Proteomes" id="UP000298493"/>
    </source>
</evidence>
<accession>A0A4Z1NWI6</accession>
<evidence type="ECO:0000256" key="3">
    <source>
        <dbReference type="ARBA" id="ARBA00010615"/>
    </source>
</evidence>
<feature type="coiled-coil region" evidence="9">
    <location>
        <begin position="194"/>
        <end position="221"/>
    </location>
</feature>
<evidence type="ECO:0000313" key="13">
    <source>
        <dbReference type="EMBL" id="TID19462.1"/>
    </source>
</evidence>
<evidence type="ECO:0000256" key="7">
    <source>
        <dbReference type="ARBA" id="ARBA00022833"/>
    </source>
</evidence>
<keyword evidence="9" id="KW-0175">Coiled coil</keyword>
<evidence type="ECO:0000256" key="1">
    <source>
        <dbReference type="ARBA" id="ARBA00002343"/>
    </source>
</evidence>
<comment type="subcellular location">
    <subcellularLocation>
        <location evidence="2">Cytoplasm</location>
    </subcellularLocation>
</comment>
<comment type="caution">
    <text evidence="13">The sequence shown here is derived from an EMBL/GenBank/DDBJ whole genome shotgun (WGS) entry which is preliminary data.</text>
</comment>
<dbReference type="InterPro" id="IPR024964">
    <property type="entry name" value="CTLH/CRA"/>
</dbReference>
<evidence type="ECO:0000256" key="4">
    <source>
        <dbReference type="ARBA" id="ARBA00022490"/>
    </source>
</evidence>
<evidence type="ECO:0000256" key="2">
    <source>
        <dbReference type="ARBA" id="ARBA00004496"/>
    </source>
</evidence>
<dbReference type="STRING" id="86259.A0A4Z1NWI6"/>
<evidence type="ECO:0000259" key="11">
    <source>
        <dbReference type="PROSITE" id="PS50897"/>
    </source>
</evidence>
<dbReference type="GO" id="GO:0008270">
    <property type="term" value="F:zinc ion binding"/>
    <property type="evidence" value="ECO:0007669"/>
    <property type="project" value="UniProtKB-KW"/>
</dbReference>
<dbReference type="AlphaFoldDB" id="A0A4Z1NWI6"/>
<keyword evidence="14" id="KW-1185">Reference proteome</keyword>
<dbReference type="PROSITE" id="PS50896">
    <property type="entry name" value="LISH"/>
    <property type="match status" value="1"/>
</dbReference>
<protein>
    <submittedName>
        <fullName evidence="13">Protein FYV10</fullName>
    </submittedName>
</protein>
<dbReference type="PROSITE" id="PS51867">
    <property type="entry name" value="ZF_RING_GID"/>
    <property type="match status" value="1"/>
</dbReference>
<sequence length="452" mass="51093">MTELVTPKLDHESHLLLDQPLLRLPYELSRTNFKSAQQSIDLAQKKVNESVQSGTKAAAAAANSSDDPSRASTAAINSLDQAITRLQTLKRKLSTLNNTTVQLQRQSAARVRHLDDMYQIPTLVDVKYEEWSKIRLDRLLVDYLLRLGYTKSARELAQVKNIEHLVDLDAFEAMGKIETSLSSKHQVDPALTWCTENKANLKKMENNNLEYELRLQQHIELCRTGHEQGDYKKLDEARLHASKYFKSHPDQDWKNRASGLLVIPPSTNMDPYHGLYSPSRWNYLSKLFLSTHHDMFSLPKRPLLHMALEAGLSALKTPACHSKHISPSSGYNSTTSPAHSQNNGALSPIYASNIDDIMSTTESANNLNSMTTSVCPICSTELNQLSRHLPFGHHSKSHMEHDPVVLPNGRIYGRERLERMNEKIGTQKGYVKDPVDTTNVYLWSEVKKVFIS</sequence>
<evidence type="ECO:0000256" key="6">
    <source>
        <dbReference type="ARBA" id="ARBA00022771"/>
    </source>
</evidence>
<evidence type="ECO:0000256" key="5">
    <source>
        <dbReference type="ARBA" id="ARBA00022723"/>
    </source>
</evidence>
<name>A0A4Z1NWI6_9PEZI</name>
<feature type="coiled-coil region" evidence="9">
    <location>
        <begin position="79"/>
        <end position="106"/>
    </location>
</feature>
<dbReference type="PROSITE" id="PS50897">
    <property type="entry name" value="CTLH"/>
    <property type="match status" value="1"/>
</dbReference>
<dbReference type="InterPro" id="IPR006595">
    <property type="entry name" value="CTLH_C"/>
</dbReference>
<keyword evidence="6 8" id="KW-0863">Zinc-finger</keyword>